<evidence type="ECO:0000313" key="9">
    <source>
        <dbReference type="EMBL" id="TKA98379.1"/>
    </source>
</evidence>
<sequence>MFTLLVLTTTTAVHWQGTAIRRSRALNAEVQRSVAQKDLLLREMAHRLKNALTRVGAIVRATARETEAKEDMVARLNARLQAMSSAQDLLMLSGTDSADLEELLRFEIDQVSGSAARPGQLAGPPVRLNERQTHALALVFHELATNALKYGAGAQAGGELRVAWSVEPGDAGDELRLIWAERTPGRTAAAETGRGSGFGTRLLEVPIHGELHGSLVRQAQAEGLTIEIRFLLAATGRTAAA</sequence>
<accession>A0A4U0Z4P5</accession>
<evidence type="ECO:0000256" key="6">
    <source>
        <dbReference type="ARBA" id="ARBA00022777"/>
    </source>
</evidence>
<evidence type="ECO:0000256" key="2">
    <source>
        <dbReference type="ARBA" id="ARBA00012438"/>
    </source>
</evidence>
<keyword evidence="5" id="KW-0547">Nucleotide-binding</keyword>
<evidence type="ECO:0000259" key="8">
    <source>
        <dbReference type="SMART" id="SM00911"/>
    </source>
</evidence>
<dbReference type="Pfam" id="PF07536">
    <property type="entry name" value="HWE_HK"/>
    <property type="match status" value="1"/>
</dbReference>
<keyword evidence="3" id="KW-0597">Phosphoprotein</keyword>
<reference evidence="9 10" key="1">
    <citation type="submission" date="2019-04" db="EMBL/GenBank/DDBJ databases">
        <title>Crypto-aerobic microbial life in anoxic (sulfidic) marine sediments.</title>
        <authorList>
            <person name="Bhattacharya S."/>
            <person name="Roy C."/>
            <person name="Mondal N."/>
            <person name="Sarkar J."/>
            <person name="Mandal S."/>
            <person name="Rameez M.J."/>
            <person name="Ghosh W."/>
        </authorList>
    </citation>
    <scope>NUCLEOTIDE SEQUENCE [LARGE SCALE GENOMIC DNA]</scope>
    <source>
        <strain evidence="9 10">SBBC</strain>
    </source>
</reference>
<evidence type="ECO:0000256" key="3">
    <source>
        <dbReference type="ARBA" id="ARBA00022553"/>
    </source>
</evidence>
<dbReference type="PANTHER" id="PTHR41523:SF8">
    <property type="entry name" value="ETHYLENE RESPONSE SENSOR PROTEIN"/>
    <property type="match status" value="1"/>
</dbReference>
<keyword evidence="6 9" id="KW-0418">Kinase</keyword>
<dbReference type="InterPro" id="IPR036890">
    <property type="entry name" value="HATPase_C_sf"/>
</dbReference>
<evidence type="ECO:0000256" key="1">
    <source>
        <dbReference type="ARBA" id="ARBA00000085"/>
    </source>
</evidence>
<evidence type="ECO:0000313" key="10">
    <source>
        <dbReference type="Proteomes" id="UP000306340"/>
    </source>
</evidence>
<dbReference type="InterPro" id="IPR011102">
    <property type="entry name" value="Sig_transdc_His_kinase_HWE"/>
</dbReference>
<comment type="catalytic activity">
    <reaction evidence="1">
        <text>ATP + protein L-histidine = ADP + protein N-phospho-L-histidine.</text>
        <dbReference type="EC" id="2.7.13.3"/>
    </reaction>
</comment>
<keyword evidence="4" id="KW-0808">Transferase</keyword>
<dbReference type="SMART" id="SM00911">
    <property type="entry name" value="HWE_HK"/>
    <property type="match status" value="1"/>
</dbReference>
<protein>
    <recommendedName>
        <fullName evidence="2">histidine kinase</fullName>
        <ecNumber evidence="2">2.7.13.3</ecNumber>
    </recommendedName>
</protein>
<organism evidence="9 10">
    <name type="scientific">Cereibacter changlensis</name>
    <dbReference type="NCBI Taxonomy" id="402884"/>
    <lineage>
        <taxon>Bacteria</taxon>
        <taxon>Pseudomonadati</taxon>
        <taxon>Pseudomonadota</taxon>
        <taxon>Alphaproteobacteria</taxon>
        <taxon>Rhodobacterales</taxon>
        <taxon>Paracoccaceae</taxon>
        <taxon>Cereibacter</taxon>
    </lineage>
</organism>
<evidence type="ECO:0000256" key="5">
    <source>
        <dbReference type="ARBA" id="ARBA00022741"/>
    </source>
</evidence>
<dbReference type="Gene3D" id="3.30.565.10">
    <property type="entry name" value="Histidine kinase-like ATPase, C-terminal domain"/>
    <property type="match status" value="1"/>
</dbReference>
<evidence type="ECO:0000256" key="7">
    <source>
        <dbReference type="ARBA" id="ARBA00022840"/>
    </source>
</evidence>
<dbReference type="SUPFAM" id="SSF55874">
    <property type="entry name" value="ATPase domain of HSP90 chaperone/DNA topoisomerase II/histidine kinase"/>
    <property type="match status" value="1"/>
</dbReference>
<name>A0A4U0Z4P5_9RHOB</name>
<dbReference type="EMBL" id="SWAU01000004">
    <property type="protein sequence ID" value="TKA98379.1"/>
    <property type="molecule type" value="Genomic_DNA"/>
</dbReference>
<feature type="domain" description="Signal transduction histidine kinase HWE region" evidence="8">
    <location>
        <begin position="43"/>
        <end position="125"/>
    </location>
</feature>
<evidence type="ECO:0000256" key="4">
    <source>
        <dbReference type="ARBA" id="ARBA00022679"/>
    </source>
</evidence>
<dbReference type="PANTHER" id="PTHR41523">
    <property type="entry name" value="TWO-COMPONENT SYSTEM SENSOR PROTEIN"/>
    <property type="match status" value="1"/>
</dbReference>
<dbReference type="EC" id="2.7.13.3" evidence="2"/>
<proteinExistence type="predicted"/>
<dbReference type="Proteomes" id="UP000306340">
    <property type="component" value="Unassembled WGS sequence"/>
</dbReference>
<dbReference type="GO" id="GO:0005524">
    <property type="term" value="F:ATP binding"/>
    <property type="evidence" value="ECO:0007669"/>
    <property type="project" value="UniProtKB-KW"/>
</dbReference>
<gene>
    <name evidence="9" type="ORF">FAZ78_01210</name>
</gene>
<dbReference type="GO" id="GO:0004673">
    <property type="term" value="F:protein histidine kinase activity"/>
    <property type="evidence" value="ECO:0007669"/>
    <property type="project" value="UniProtKB-EC"/>
</dbReference>
<keyword evidence="7" id="KW-0067">ATP-binding</keyword>
<dbReference type="RefSeq" id="WP_136790955.1">
    <property type="nucleotide sequence ID" value="NZ_SWAU01000004.1"/>
</dbReference>
<dbReference type="AlphaFoldDB" id="A0A4U0Z4P5"/>
<comment type="caution">
    <text evidence="9">The sequence shown here is derived from an EMBL/GenBank/DDBJ whole genome shotgun (WGS) entry which is preliminary data.</text>
</comment>